<dbReference type="SUPFAM" id="SSF103642">
    <property type="entry name" value="Sec-C motif"/>
    <property type="match status" value="1"/>
</dbReference>
<evidence type="ECO:0000313" key="2">
    <source>
        <dbReference type="EMBL" id="SDK43756.1"/>
    </source>
</evidence>
<dbReference type="Pfam" id="PF17775">
    <property type="entry name" value="YchJ_M-like"/>
    <property type="match status" value="1"/>
</dbReference>
<name>A0A1G9BWE8_9BACT</name>
<dbReference type="SUPFAM" id="SSF54427">
    <property type="entry name" value="NTF2-like"/>
    <property type="match status" value="1"/>
</dbReference>
<organism evidence="2 3">
    <name type="scientific">Maridesulfovibrio ferrireducens</name>
    <dbReference type="NCBI Taxonomy" id="246191"/>
    <lineage>
        <taxon>Bacteria</taxon>
        <taxon>Pseudomonadati</taxon>
        <taxon>Thermodesulfobacteriota</taxon>
        <taxon>Desulfovibrionia</taxon>
        <taxon>Desulfovibrionales</taxon>
        <taxon>Desulfovibrionaceae</taxon>
        <taxon>Maridesulfovibrio</taxon>
    </lineage>
</organism>
<dbReference type="OrthoDB" id="21421at2"/>
<dbReference type="STRING" id="246191.SAMN05660337_0447"/>
<dbReference type="InterPro" id="IPR004027">
    <property type="entry name" value="SEC_C_motif"/>
</dbReference>
<dbReference type="NCBIfam" id="NF002486">
    <property type="entry name" value="PRK01752.1"/>
    <property type="match status" value="1"/>
</dbReference>
<evidence type="ECO:0000259" key="1">
    <source>
        <dbReference type="Pfam" id="PF17775"/>
    </source>
</evidence>
<dbReference type="Proteomes" id="UP000199053">
    <property type="component" value="Unassembled WGS sequence"/>
</dbReference>
<evidence type="ECO:0000313" key="3">
    <source>
        <dbReference type="Proteomes" id="UP000199053"/>
    </source>
</evidence>
<proteinExistence type="predicted"/>
<dbReference type="RefSeq" id="WP_092157812.1">
    <property type="nucleotide sequence ID" value="NZ_FNGA01000001.1"/>
</dbReference>
<dbReference type="PANTHER" id="PTHR33747">
    <property type="entry name" value="UPF0225 PROTEIN SCO1677"/>
    <property type="match status" value="1"/>
</dbReference>
<dbReference type="Gene3D" id="3.10.450.50">
    <property type="match status" value="1"/>
</dbReference>
<keyword evidence="3" id="KW-1185">Reference proteome</keyword>
<sequence>MSECPCGSGIVYAECCEPYITGTKPAPTAEALMRSRYTSFVVHNVDYLGDTLAPESKHDYEPEQVKEWATSSTWLSLEIVSTSEGQPEDTTGEVEFIANFKQGGATHKHHEASHFEKRDGNWLYIDGDMVAPKPVVKENKVGRNEPCPCGSGKKYKKCCA</sequence>
<dbReference type="PANTHER" id="PTHR33747:SF1">
    <property type="entry name" value="ADENYLATE CYCLASE-ASSOCIATED CAP C-TERMINAL DOMAIN-CONTAINING PROTEIN"/>
    <property type="match status" value="1"/>
</dbReference>
<reference evidence="3" key="1">
    <citation type="submission" date="2016-10" db="EMBL/GenBank/DDBJ databases">
        <authorList>
            <person name="Varghese N."/>
            <person name="Submissions S."/>
        </authorList>
    </citation>
    <scope>NUCLEOTIDE SEQUENCE [LARGE SCALE GENOMIC DNA]</scope>
    <source>
        <strain evidence="3">DSM 16995</strain>
    </source>
</reference>
<dbReference type="EMBL" id="FNGA01000001">
    <property type="protein sequence ID" value="SDK43756.1"/>
    <property type="molecule type" value="Genomic_DNA"/>
</dbReference>
<dbReference type="InterPro" id="IPR048469">
    <property type="entry name" value="YchJ-like_M"/>
</dbReference>
<gene>
    <name evidence="2" type="ORF">SAMN05660337_0447</name>
</gene>
<dbReference type="InterPro" id="IPR032710">
    <property type="entry name" value="NTF2-like_dom_sf"/>
</dbReference>
<accession>A0A1G9BWE8</accession>
<protein>
    <submittedName>
        <fullName evidence="2">SEC-C motif-containing protein</fullName>
    </submittedName>
</protein>
<dbReference type="AlphaFoldDB" id="A0A1G9BWE8"/>
<dbReference type="Pfam" id="PF02810">
    <property type="entry name" value="SEC-C"/>
    <property type="match status" value="2"/>
</dbReference>
<feature type="domain" description="YchJ-like middle NTF2-like" evidence="1">
    <location>
        <begin position="28"/>
        <end position="127"/>
    </location>
</feature>
<dbReference type="NCBIfam" id="NF002449">
    <property type="entry name" value="PRK01617.1"/>
    <property type="match status" value="1"/>
</dbReference>